<dbReference type="SUPFAM" id="SSF53474">
    <property type="entry name" value="alpha/beta-Hydrolases"/>
    <property type="match status" value="1"/>
</dbReference>
<keyword evidence="1" id="KW-0812">Transmembrane</keyword>
<protein>
    <submittedName>
        <fullName evidence="2">Alpha/beta hydrolase</fullName>
    </submittedName>
</protein>
<dbReference type="AlphaFoldDB" id="A0AAJ5VU38"/>
<dbReference type="GO" id="GO:0016787">
    <property type="term" value="F:hydrolase activity"/>
    <property type="evidence" value="ECO:0007669"/>
    <property type="project" value="UniProtKB-KW"/>
</dbReference>
<evidence type="ECO:0000256" key="1">
    <source>
        <dbReference type="SAM" id="Phobius"/>
    </source>
</evidence>
<accession>A0AAJ5VU38</accession>
<gene>
    <name evidence="2" type="ORF">P0Y65_00965</name>
</gene>
<dbReference type="PANTHER" id="PTHR12277:SF81">
    <property type="entry name" value="PROTEIN ABHD13"/>
    <property type="match status" value="1"/>
</dbReference>
<feature type="transmembrane region" description="Helical" evidence="1">
    <location>
        <begin position="7"/>
        <end position="28"/>
    </location>
</feature>
<dbReference type="InterPro" id="IPR029058">
    <property type="entry name" value="AB_hydrolase_fold"/>
</dbReference>
<dbReference type="PANTHER" id="PTHR12277">
    <property type="entry name" value="ALPHA/BETA HYDROLASE DOMAIN-CONTAINING PROTEIN"/>
    <property type="match status" value="1"/>
</dbReference>
<sequence>MKLLRRIVPGLVLLVVIAYAGVVGYMYVNQRALQYFPDGVVVNLADAALPQAEDFSIPSGDGTVHGWYQAPAAGKPVIVYYKGNSGSFSEEHERFEQFVADGYGFVSFDYRGFPLSPGVITQQNMLDDSVAVFDWADAKGFPILIWGRSIGSGPSTYVASVRDAEALLLETPFLSAVTVAHERYPFLPVYWVMQDQFPVNEWIADVDEPVLVAHGTADTTIDVSNGRRVYDLAPNKDELWIEPDAGHGDLWDRGIWSHAMPFFDRALSN</sequence>
<dbReference type="Gene3D" id="3.40.50.1820">
    <property type="entry name" value="alpha/beta hydrolase"/>
    <property type="match status" value="1"/>
</dbReference>
<keyword evidence="2" id="KW-0378">Hydrolase</keyword>
<keyword evidence="1" id="KW-0472">Membrane</keyword>
<name>A0AAJ5VU38_9HYPH</name>
<keyword evidence="1" id="KW-1133">Transmembrane helix</keyword>
<reference evidence="2" key="1">
    <citation type="submission" date="2023-03" db="EMBL/GenBank/DDBJ databases">
        <title>Andean soil-derived lignocellulolytic bacterial consortium as a source of novel taxa and putative plastic-active enzymes.</title>
        <authorList>
            <person name="Diaz-Garcia L."/>
            <person name="Chuvochina M."/>
            <person name="Feuerriegel G."/>
            <person name="Bunk B."/>
            <person name="Sproer C."/>
            <person name="Streit W.R."/>
            <person name="Rodriguez L.M."/>
            <person name="Overmann J."/>
            <person name="Jimenez D.J."/>
        </authorList>
    </citation>
    <scope>NUCLEOTIDE SEQUENCE</scope>
    <source>
        <strain evidence="2">MAG 4196</strain>
    </source>
</reference>
<dbReference type="EMBL" id="CP119312">
    <property type="protein sequence ID" value="WEK04856.1"/>
    <property type="molecule type" value="Genomic_DNA"/>
</dbReference>
<evidence type="ECO:0000313" key="2">
    <source>
        <dbReference type="EMBL" id="WEK04856.1"/>
    </source>
</evidence>
<evidence type="ECO:0000313" key="3">
    <source>
        <dbReference type="Proteomes" id="UP001217476"/>
    </source>
</evidence>
<proteinExistence type="predicted"/>
<organism evidence="2 3">
    <name type="scientific">Candidatus Devosia phytovorans</name>
    <dbReference type="NCBI Taxonomy" id="3121372"/>
    <lineage>
        <taxon>Bacteria</taxon>
        <taxon>Pseudomonadati</taxon>
        <taxon>Pseudomonadota</taxon>
        <taxon>Alphaproteobacteria</taxon>
        <taxon>Hyphomicrobiales</taxon>
        <taxon>Devosiaceae</taxon>
        <taxon>Devosia</taxon>
    </lineage>
</organism>
<dbReference type="Proteomes" id="UP001217476">
    <property type="component" value="Chromosome"/>
</dbReference>